<protein>
    <submittedName>
        <fullName evidence="2">Uncharacterized protein</fullName>
    </submittedName>
</protein>
<feature type="region of interest" description="Disordered" evidence="1">
    <location>
        <begin position="1"/>
        <end position="64"/>
    </location>
</feature>
<reference evidence="2 3" key="1">
    <citation type="submission" date="2021-06" db="EMBL/GenBank/DDBJ databases">
        <authorList>
            <person name="Palmer J.M."/>
        </authorList>
    </citation>
    <scope>NUCLEOTIDE SEQUENCE [LARGE SCALE GENOMIC DNA]</scope>
    <source>
        <strain evidence="2 3">AS_MEX2019</strain>
        <tissue evidence="2">Muscle</tissue>
    </source>
</reference>
<dbReference type="EMBL" id="JAHRIP010015004">
    <property type="protein sequence ID" value="MEQ2285842.1"/>
    <property type="molecule type" value="Genomic_DNA"/>
</dbReference>
<name>A0ABV0XWS3_9TELE</name>
<sequence length="105" mass="11537">MRRLSWQAASKPTPTSRLSSRDSRVEESPTFLDELGPRAHASFPVMQSPFSGRQASTPGTGIQQGCFSPAQVDPFYSQGDSLSSDDQLDQTWVTVFGYSYSTLLL</sequence>
<feature type="compositionally biased region" description="Polar residues" evidence="1">
    <location>
        <begin position="7"/>
        <end position="18"/>
    </location>
</feature>
<evidence type="ECO:0000256" key="1">
    <source>
        <dbReference type="SAM" id="MobiDB-lite"/>
    </source>
</evidence>
<proteinExistence type="predicted"/>
<feature type="compositionally biased region" description="Polar residues" evidence="1">
    <location>
        <begin position="48"/>
        <end position="64"/>
    </location>
</feature>
<evidence type="ECO:0000313" key="2">
    <source>
        <dbReference type="EMBL" id="MEQ2285842.1"/>
    </source>
</evidence>
<organism evidence="2 3">
    <name type="scientific">Ameca splendens</name>
    <dbReference type="NCBI Taxonomy" id="208324"/>
    <lineage>
        <taxon>Eukaryota</taxon>
        <taxon>Metazoa</taxon>
        <taxon>Chordata</taxon>
        <taxon>Craniata</taxon>
        <taxon>Vertebrata</taxon>
        <taxon>Euteleostomi</taxon>
        <taxon>Actinopterygii</taxon>
        <taxon>Neopterygii</taxon>
        <taxon>Teleostei</taxon>
        <taxon>Neoteleostei</taxon>
        <taxon>Acanthomorphata</taxon>
        <taxon>Ovalentaria</taxon>
        <taxon>Atherinomorphae</taxon>
        <taxon>Cyprinodontiformes</taxon>
        <taxon>Goodeidae</taxon>
        <taxon>Ameca</taxon>
    </lineage>
</organism>
<dbReference type="Proteomes" id="UP001469553">
    <property type="component" value="Unassembled WGS sequence"/>
</dbReference>
<evidence type="ECO:0000313" key="3">
    <source>
        <dbReference type="Proteomes" id="UP001469553"/>
    </source>
</evidence>
<comment type="caution">
    <text evidence="2">The sequence shown here is derived from an EMBL/GenBank/DDBJ whole genome shotgun (WGS) entry which is preliminary data.</text>
</comment>
<gene>
    <name evidence="2" type="ORF">AMECASPLE_036107</name>
</gene>
<keyword evidence="3" id="KW-1185">Reference proteome</keyword>
<accession>A0ABV0XWS3</accession>